<keyword evidence="2" id="KW-1185">Reference proteome</keyword>
<protein>
    <submittedName>
        <fullName evidence="1">Uncharacterized protein</fullName>
    </submittedName>
</protein>
<name>A0A3N4IYD0_9PEZI</name>
<organism evidence="1 2">
    <name type="scientific">Choiromyces venosus 120613-1</name>
    <dbReference type="NCBI Taxonomy" id="1336337"/>
    <lineage>
        <taxon>Eukaryota</taxon>
        <taxon>Fungi</taxon>
        <taxon>Dikarya</taxon>
        <taxon>Ascomycota</taxon>
        <taxon>Pezizomycotina</taxon>
        <taxon>Pezizomycetes</taxon>
        <taxon>Pezizales</taxon>
        <taxon>Tuberaceae</taxon>
        <taxon>Choiromyces</taxon>
    </lineage>
</organism>
<accession>A0A3N4IYD0</accession>
<proteinExistence type="predicted"/>
<gene>
    <name evidence="1" type="ORF">L873DRAFT_1820110</name>
</gene>
<sequence>MSTQFPTPQEWYALELSNSAKTQFSHQKQQSWRNFEESFVPSCYYSSENLNSFEVTVEVK</sequence>
<dbReference type="EMBL" id="ML120507">
    <property type="protein sequence ID" value="RPA90999.1"/>
    <property type="molecule type" value="Genomic_DNA"/>
</dbReference>
<evidence type="ECO:0000313" key="1">
    <source>
        <dbReference type="EMBL" id="RPA90999.1"/>
    </source>
</evidence>
<evidence type="ECO:0000313" key="2">
    <source>
        <dbReference type="Proteomes" id="UP000276215"/>
    </source>
</evidence>
<dbReference type="Proteomes" id="UP000276215">
    <property type="component" value="Unassembled WGS sequence"/>
</dbReference>
<dbReference type="AlphaFoldDB" id="A0A3N4IYD0"/>
<reference evidence="1 2" key="1">
    <citation type="journal article" date="2018" name="Nat. Ecol. Evol.">
        <title>Pezizomycetes genomes reveal the molecular basis of ectomycorrhizal truffle lifestyle.</title>
        <authorList>
            <person name="Murat C."/>
            <person name="Payen T."/>
            <person name="Noel B."/>
            <person name="Kuo A."/>
            <person name="Morin E."/>
            <person name="Chen J."/>
            <person name="Kohler A."/>
            <person name="Krizsan K."/>
            <person name="Balestrini R."/>
            <person name="Da Silva C."/>
            <person name="Montanini B."/>
            <person name="Hainaut M."/>
            <person name="Levati E."/>
            <person name="Barry K.W."/>
            <person name="Belfiori B."/>
            <person name="Cichocki N."/>
            <person name="Clum A."/>
            <person name="Dockter R.B."/>
            <person name="Fauchery L."/>
            <person name="Guy J."/>
            <person name="Iotti M."/>
            <person name="Le Tacon F."/>
            <person name="Lindquist E.A."/>
            <person name="Lipzen A."/>
            <person name="Malagnac F."/>
            <person name="Mello A."/>
            <person name="Molinier V."/>
            <person name="Miyauchi S."/>
            <person name="Poulain J."/>
            <person name="Riccioni C."/>
            <person name="Rubini A."/>
            <person name="Sitrit Y."/>
            <person name="Splivallo R."/>
            <person name="Traeger S."/>
            <person name="Wang M."/>
            <person name="Zifcakova L."/>
            <person name="Wipf D."/>
            <person name="Zambonelli A."/>
            <person name="Paolocci F."/>
            <person name="Nowrousian M."/>
            <person name="Ottonello S."/>
            <person name="Baldrian P."/>
            <person name="Spatafora J.W."/>
            <person name="Henrissat B."/>
            <person name="Nagy L.G."/>
            <person name="Aury J.M."/>
            <person name="Wincker P."/>
            <person name="Grigoriev I.V."/>
            <person name="Bonfante P."/>
            <person name="Martin F.M."/>
        </authorList>
    </citation>
    <scope>NUCLEOTIDE SEQUENCE [LARGE SCALE GENOMIC DNA]</scope>
    <source>
        <strain evidence="1 2">120613-1</strain>
    </source>
</reference>